<dbReference type="InterPro" id="IPR005895">
    <property type="entry name" value="ABC_transptr_haem_export_CcmA"/>
</dbReference>
<dbReference type="EMBL" id="RCTF01000006">
    <property type="protein sequence ID" value="RLP79078.1"/>
    <property type="molecule type" value="Genomic_DNA"/>
</dbReference>
<dbReference type="Gene3D" id="3.40.50.300">
    <property type="entry name" value="P-loop containing nucleotide triphosphate hydrolases"/>
    <property type="match status" value="1"/>
</dbReference>
<comment type="similarity">
    <text evidence="1">Belongs to the ABC transporter superfamily.</text>
</comment>
<comment type="caution">
    <text evidence="9">The sequence shown here is derived from an EMBL/GenBank/DDBJ whole genome shotgun (WGS) entry which is preliminary data.</text>
</comment>
<dbReference type="PANTHER" id="PTHR43499">
    <property type="entry name" value="ABC TRANSPORTER I FAMILY MEMBER 1"/>
    <property type="match status" value="1"/>
</dbReference>
<dbReference type="AlphaFoldDB" id="A0A3L7AHB8"/>
<dbReference type="RefSeq" id="WP_121623093.1">
    <property type="nucleotide sequence ID" value="NZ_JACIIW010000002.1"/>
</dbReference>
<evidence type="ECO:0000256" key="4">
    <source>
        <dbReference type="ARBA" id="ARBA00022748"/>
    </source>
</evidence>
<dbReference type="EC" id="3.6.3.41" evidence="9"/>
<keyword evidence="7" id="KW-0472">Membrane</keyword>
<dbReference type="GO" id="GO:0016887">
    <property type="term" value="F:ATP hydrolysis activity"/>
    <property type="evidence" value="ECO:0007669"/>
    <property type="project" value="InterPro"/>
</dbReference>
<organism evidence="9 10">
    <name type="scientific">Xanthobacter tagetidis</name>
    <dbReference type="NCBI Taxonomy" id="60216"/>
    <lineage>
        <taxon>Bacteria</taxon>
        <taxon>Pseudomonadati</taxon>
        <taxon>Pseudomonadota</taxon>
        <taxon>Alphaproteobacteria</taxon>
        <taxon>Hyphomicrobiales</taxon>
        <taxon>Xanthobacteraceae</taxon>
        <taxon>Xanthobacter</taxon>
    </lineage>
</organism>
<evidence type="ECO:0000256" key="6">
    <source>
        <dbReference type="ARBA" id="ARBA00022967"/>
    </source>
</evidence>
<keyword evidence="10" id="KW-1185">Reference proteome</keyword>
<evidence type="ECO:0000259" key="8">
    <source>
        <dbReference type="PROSITE" id="PS50893"/>
    </source>
</evidence>
<dbReference type="InterPro" id="IPR003439">
    <property type="entry name" value="ABC_transporter-like_ATP-bd"/>
</dbReference>
<dbReference type="PANTHER" id="PTHR43499:SF1">
    <property type="entry name" value="ABC TRANSPORTER I FAMILY MEMBER 1"/>
    <property type="match status" value="1"/>
</dbReference>
<dbReference type="InterPro" id="IPR017871">
    <property type="entry name" value="ABC_transporter-like_CS"/>
</dbReference>
<feature type="domain" description="ABC transporter" evidence="8">
    <location>
        <begin position="4"/>
        <end position="200"/>
    </location>
</feature>
<dbReference type="NCBIfam" id="TIGR01189">
    <property type="entry name" value="ccmA"/>
    <property type="match status" value="1"/>
</dbReference>
<dbReference type="PROSITE" id="PS50893">
    <property type="entry name" value="ABC_TRANSPORTER_2"/>
    <property type="match status" value="1"/>
</dbReference>
<dbReference type="PROSITE" id="PS00211">
    <property type="entry name" value="ABC_TRANSPORTER_1"/>
    <property type="match status" value="1"/>
</dbReference>
<sequence>MTCLRGEGLACRRGLKLLFAGLSLSARGGVPLIVTGPNGTGKSSLLRILAGLLAASEGAVRLESASEAPLAECVHYLGHEDAVKGALTVHANLAFWRAVLGETGLGVGEALEAVGLGGLARLRAGVLSAGQKRRLAMARLLASRRPIWILDEPTTALDAAAQQMFAGFARAHLAQGGILVAATHAPLDLGPGEELRLGRAA</sequence>
<keyword evidence="4" id="KW-0201">Cytochrome c-type biogenesis</keyword>
<accession>A0A3L7AHB8</accession>
<dbReference type="Proteomes" id="UP000269692">
    <property type="component" value="Unassembled WGS sequence"/>
</dbReference>
<keyword evidence="3" id="KW-0547">Nucleotide-binding</keyword>
<name>A0A3L7AHB8_9HYPH</name>
<protein>
    <submittedName>
        <fullName evidence="9">Heme ABC exporter ATP-binding protein CcmA</fullName>
        <ecNumber evidence="9">3.6.3.41</ecNumber>
    </submittedName>
</protein>
<dbReference type="Pfam" id="PF00005">
    <property type="entry name" value="ABC_tran"/>
    <property type="match status" value="1"/>
</dbReference>
<keyword evidence="5 9" id="KW-0067">ATP-binding</keyword>
<evidence type="ECO:0000256" key="3">
    <source>
        <dbReference type="ARBA" id="ARBA00022741"/>
    </source>
</evidence>
<proteinExistence type="inferred from homology"/>
<evidence type="ECO:0000256" key="5">
    <source>
        <dbReference type="ARBA" id="ARBA00022840"/>
    </source>
</evidence>
<dbReference type="OrthoDB" id="9800654at2"/>
<evidence type="ECO:0000313" key="9">
    <source>
        <dbReference type="EMBL" id="RLP79078.1"/>
    </source>
</evidence>
<dbReference type="GO" id="GO:0022857">
    <property type="term" value="F:transmembrane transporter activity"/>
    <property type="evidence" value="ECO:0007669"/>
    <property type="project" value="InterPro"/>
</dbReference>
<evidence type="ECO:0000256" key="1">
    <source>
        <dbReference type="ARBA" id="ARBA00005417"/>
    </source>
</evidence>
<dbReference type="GO" id="GO:0017004">
    <property type="term" value="P:cytochrome complex assembly"/>
    <property type="evidence" value="ECO:0007669"/>
    <property type="project" value="UniProtKB-KW"/>
</dbReference>
<dbReference type="SUPFAM" id="SSF52540">
    <property type="entry name" value="P-loop containing nucleoside triphosphate hydrolases"/>
    <property type="match status" value="1"/>
</dbReference>
<dbReference type="GO" id="GO:0005524">
    <property type="term" value="F:ATP binding"/>
    <property type="evidence" value="ECO:0007669"/>
    <property type="project" value="UniProtKB-KW"/>
</dbReference>
<dbReference type="InterPro" id="IPR003593">
    <property type="entry name" value="AAA+_ATPase"/>
</dbReference>
<evidence type="ECO:0000313" key="10">
    <source>
        <dbReference type="Proteomes" id="UP000269692"/>
    </source>
</evidence>
<reference evidence="9 10" key="1">
    <citation type="submission" date="2018-10" db="EMBL/GenBank/DDBJ databases">
        <title>Xanthobacter tagetidis genome sequencing and assembly.</title>
        <authorList>
            <person name="Maclea K.S."/>
            <person name="Goen A.E."/>
            <person name="Fatima S.A."/>
        </authorList>
    </citation>
    <scope>NUCLEOTIDE SEQUENCE [LARGE SCALE GENOMIC DNA]</scope>
    <source>
        <strain evidence="9 10">ATCC 700314</strain>
    </source>
</reference>
<keyword evidence="2" id="KW-0813">Transport</keyword>
<keyword evidence="9" id="KW-0378">Hydrolase</keyword>
<evidence type="ECO:0000256" key="7">
    <source>
        <dbReference type="ARBA" id="ARBA00023136"/>
    </source>
</evidence>
<gene>
    <name evidence="9" type="primary">ccmA</name>
    <name evidence="9" type="ORF">D9R14_09580</name>
</gene>
<keyword evidence="6" id="KW-1278">Translocase</keyword>
<dbReference type="InterPro" id="IPR027417">
    <property type="entry name" value="P-loop_NTPase"/>
</dbReference>
<dbReference type="SMART" id="SM00382">
    <property type="entry name" value="AAA"/>
    <property type="match status" value="1"/>
</dbReference>
<evidence type="ECO:0000256" key="2">
    <source>
        <dbReference type="ARBA" id="ARBA00022448"/>
    </source>
</evidence>